<evidence type="ECO:0000256" key="11">
    <source>
        <dbReference type="ARBA" id="ARBA00023136"/>
    </source>
</evidence>
<keyword evidence="11 13" id="KW-0472">Membrane</keyword>
<comment type="cofactor">
    <cofactor evidence="1">
        <name>heme b</name>
        <dbReference type="ChEBI" id="CHEBI:60344"/>
    </cofactor>
</comment>
<keyword evidence="5" id="KW-0349">Heme</keyword>
<evidence type="ECO:0000256" key="9">
    <source>
        <dbReference type="ARBA" id="ARBA00022989"/>
    </source>
</evidence>
<comment type="caution">
    <text evidence="15">The sequence shown here is derived from an EMBL/GenBank/DDBJ whole genome shotgun (WGS) entry which is preliminary data.</text>
</comment>
<evidence type="ECO:0000256" key="3">
    <source>
        <dbReference type="ARBA" id="ARBA00022448"/>
    </source>
</evidence>
<keyword evidence="7" id="KW-0479">Metal-binding</keyword>
<protein>
    <submittedName>
        <fullName evidence="15">Cytochrome B</fullName>
    </submittedName>
</protein>
<evidence type="ECO:0000256" key="10">
    <source>
        <dbReference type="ARBA" id="ARBA00023004"/>
    </source>
</evidence>
<dbReference type="InterPro" id="IPR052168">
    <property type="entry name" value="Cytochrome_b561_oxidase"/>
</dbReference>
<feature type="domain" description="Cytochrome b561 bacterial/Ni-hydrogenase" evidence="14">
    <location>
        <begin position="59"/>
        <end position="233"/>
    </location>
</feature>
<feature type="transmembrane region" description="Helical" evidence="13">
    <location>
        <begin position="63"/>
        <end position="83"/>
    </location>
</feature>
<keyword evidence="16" id="KW-1185">Reference proteome</keyword>
<dbReference type="Pfam" id="PF01292">
    <property type="entry name" value="Ni_hydr_CYTB"/>
    <property type="match status" value="1"/>
</dbReference>
<evidence type="ECO:0000256" key="1">
    <source>
        <dbReference type="ARBA" id="ARBA00001970"/>
    </source>
</evidence>
<feature type="transmembrane region" description="Helical" evidence="13">
    <location>
        <begin position="103"/>
        <end position="120"/>
    </location>
</feature>
<proteinExistence type="inferred from homology"/>
<sequence>MWTARRASKRGLAQGLETVYCWVGPVSVLRNGGAVFLFHGLWRQSVSEKVETGTGRPERYGSVAIILHWVIAVLILFMIGLGLYMDHVPLNDPTPLHQLHKSVGIVTMLLIVVRVLWRLIHRAPALPQDLSAGQRVVAGGMEGLLYLYQIILPVTGWLMVSAMAMPIVLFGLVSWPLIPLPQSVMDSGYLAEIMPDVHNWLAWTFGGFIVLHVLAALYHRFIRKDQVVDRILPRHGGGR</sequence>
<accession>A0ABX4ZP01</accession>
<dbReference type="EMBL" id="LMYI01000006">
    <property type="protein sequence ID" value="POS63431.1"/>
    <property type="molecule type" value="Genomic_DNA"/>
</dbReference>
<dbReference type="PANTHER" id="PTHR30529:SF1">
    <property type="entry name" value="CYTOCHROME B561 HOMOLOG 2"/>
    <property type="match status" value="1"/>
</dbReference>
<keyword evidence="10" id="KW-0408">Iron</keyword>
<dbReference type="PANTHER" id="PTHR30529">
    <property type="entry name" value="CYTOCHROME B561"/>
    <property type="match status" value="1"/>
</dbReference>
<dbReference type="Proteomes" id="UP000237218">
    <property type="component" value="Unassembled WGS sequence"/>
</dbReference>
<evidence type="ECO:0000313" key="16">
    <source>
        <dbReference type="Proteomes" id="UP000237218"/>
    </source>
</evidence>
<feature type="transmembrane region" description="Helical" evidence="13">
    <location>
        <begin position="198"/>
        <end position="218"/>
    </location>
</feature>
<name>A0ABX4ZP01_9PROT</name>
<evidence type="ECO:0000256" key="8">
    <source>
        <dbReference type="ARBA" id="ARBA00022982"/>
    </source>
</evidence>
<comment type="subcellular location">
    <subcellularLocation>
        <location evidence="2">Cell membrane</location>
        <topology evidence="2">Multi-pass membrane protein</topology>
    </subcellularLocation>
</comment>
<dbReference type="InterPro" id="IPR016174">
    <property type="entry name" value="Di-haem_cyt_TM"/>
</dbReference>
<evidence type="ECO:0000313" key="15">
    <source>
        <dbReference type="EMBL" id="POS63431.1"/>
    </source>
</evidence>
<feature type="transmembrane region" description="Helical" evidence="13">
    <location>
        <begin position="145"/>
        <end position="178"/>
    </location>
</feature>
<evidence type="ECO:0000256" key="7">
    <source>
        <dbReference type="ARBA" id="ARBA00022723"/>
    </source>
</evidence>
<evidence type="ECO:0000256" key="13">
    <source>
        <dbReference type="SAM" id="Phobius"/>
    </source>
</evidence>
<keyword evidence="3" id="KW-0813">Transport</keyword>
<evidence type="ECO:0000256" key="12">
    <source>
        <dbReference type="ARBA" id="ARBA00037975"/>
    </source>
</evidence>
<organism evidence="15 16">
    <name type="scientific">Parasaccharibacter apium</name>
    <dbReference type="NCBI Taxonomy" id="1510841"/>
    <lineage>
        <taxon>Bacteria</taxon>
        <taxon>Pseudomonadati</taxon>
        <taxon>Pseudomonadota</taxon>
        <taxon>Alphaproteobacteria</taxon>
        <taxon>Acetobacterales</taxon>
        <taxon>Acetobacteraceae</taxon>
        <taxon>Parasaccharibacter</taxon>
    </lineage>
</organism>
<evidence type="ECO:0000259" key="14">
    <source>
        <dbReference type="Pfam" id="PF01292"/>
    </source>
</evidence>
<evidence type="ECO:0000256" key="6">
    <source>
        <dbReference type="ARBA" id="ARBA00022692"/>
    </source>
</evidence>
<gene>
    <name evidence="15" type="ORF">ASQ42_04410</name>
</gene>
<dbReference type="Gene3D" id="1.20.950.20">
    <property type="entry name" value="Transmembrane di-heme cytochromes, Chain C"/>
    <property type="match status" value="1"/>
</dbReference>
<evidence type="ECO:0000256" key="2">
    <source>
        <dbReference type="ARBA" id="ARBA00004651"/>
    </source>
</evidence>
<keyword evidence="4" id="KW-1003">Cell membrane</keyword>
<reference evidence="15 16" key="1">
    <citation type="submission" date="2018-02" db="EMBL/GenBank/DDBJ databases">
        <title>Draft genome sequences of four Parasaccharibacter apium strains isolated from honey bees.</title>
        <authorList>
            <person name="Corby-Harris V.L."/>
            <person name="Anderson K.E."/>
        </authorList>
    </citation>
    <scope>NUCLEOTIDE SEQUENCE [LARGE SCALE GENOMIC DNA]</scope>
    <source>
        <strain evidence="15 16">B8</strain>
    </source>
</reference>
<evidence type="ECO:0000256" key="4">
    <source>
        <dbReference type="ARBA" id="ARBA00022475"/>
    </source>
</evidence>
<comment type="similarity">
    <text evidence="12">Belongs to the cytochrome b561 family.</text>
</comment>
<keyword evidence="9 13" id="KW-1133">Transmembrane helix</keyword>
<keyword evidence="6 13" id="KW-0812">Transmembrane</keyword>
<keyword evidence="8" id="KW-0249">Electron transport</keyword>
<dbReference type="SUPFAM" id="SSF81342">
    <property type="entry name" value="Transmembrane di-heme cytochromes"/>
    <property type="match status" value="1"/>
</dbReference>
<evidence type="ECO:0000256" key="5">
    <source>
        <dbReference type="ARBA" id="ARBA00022617"/>
    </source>
</evidence>
<dbReference type="InterPro" id="IPR011577">
    <property type="entry name" value="Cyt_b561_bac/Ni-Hgenase"/>
</dbReference>